<reference evidence="3" key="1">
    <citation type="journal article" date="2019" name="Int. J. Syst. Evol. Microbiol.">
        <title>The Global Catalogue of Microorganisms (GCM) 10K type strain sequencing project: providing services to taxonomists for standard genome sequencing and annotation.</title>
        <authorList>
            <consortium name="The Broad Institute Genomics Platform"/>
            <consortium name="The Broad Institute Genome Sequencing Center for Infectious Disease"/>
            <person name="Wu L."/>
            <person name="Ma J."/>
        </authorList>
    </citation>
    <scope>NUCLEOTIDE SEQUENCE [LARGE SCALE GENOMIC DNA]</scope>
    <source>
        <strain evidence="3">JCM 18081</strain>
    </source>
</reference>
<comment type="caution">
    <text evidence="2">The sequence shown here is derived from an EMBL/GenBank/DDBJ whole genome shotgun (WGS) entry which is preliminary data.</text>
</comment>
<evidence type="ECO:0000256" key="1">
    <source>
        <dbReference type="SAM" id="MobiDB-lite"/>
    </source>
</evidence>
<feature type="compositionally biased region" description="Basic residues" evidence="1">
    <location>
        <begin position="52"/>
        <end position="72"/>
    </location>
</feature>
<sequence>MVEKTGSEVRALRRGDEVLAPFFHYDDTCAYCRAVTVTVTGDGAVGLAWSRPRPRPRSRPRPRPSRSARRAW</sequence>
<accession>A0ABP9ATU6</accession>
<dbReference type="SUPFAM" id="SSF50129">
    <property type="entry name" value="GroES-like"/>
    <property type="match status" value="1"/>
</dbReference>
<dbReference type="Gene3D" id="3.90.180.10">
    <property type="entry name" value="Medium-chain alcohol dehydrogenases, catalytic domain"/>
    <property type="match status" value="1"/>
</dbReference>
<evidence type="ECO:0000313" key="3">
    <source>
        <dbReference type="Proteomes" id="UP001501265"/>
    </source>
</evidence>
<gene>
    <name evidence="2" type="ORF">GCM10023220_05640</name>
</gene>
<feature type="region of interest" description="Disordered" evidence="1">
    <location>
        <begin position="45"/>
        <end position="72"/>
    </location>
</feature>
<organism evidence="2 3">
    <name type="scientific">Streptomyces ziwulingensis</name>
    <dbReference type="NCBI Taxonomy" id="1045501"/>
    <lineage>
        <taxon>Bacteria</taxon>
        <taxon>Bacillati</taxon>
        <taxon>Actinomycetota</taxon>
        <taxon>Actinomycetes</taxon>
        <taxon>Kitasatosporales</taxon>
        <taxon>Streptomycetaceae</taxon>
        <taxon>Streptomyces</taxon>
    </lineage>
</organism>
<name>A0ABP9ATU6_9ACTN</name>
<dbReference type="InterPro" id="IPR011032">
    <property type="entry name" value="GroES-like_sf"/>
</dbReference>
<protein>
    <submittedName>
        <fullName evidence="2">Uncharacterized protein</fullName>
    </submittedName>
</protein>
<keyword evidence="3" id="KW-1185">Reference proteome</keyword>
<dbReference type="Proteomes" id="UP001501265">
    <property type="component" value="Unassembled WGS sequence"/>
</dbReference>
<evidence type="ECO:0000313" key="2">
    <source>
        <dbReference type="EMBL" id="GAA4785016.1"/>
    </source>
</evidence>
<proteinExistence type="predicted"/>
<dbReference type="EMBL" id="BAABIG010000005">
    <property type="protein sequence ID" value="GAA4785016.1"/>
    <property type="molecule type" value="Genomic_DNA"/>
</dbReference>